<dbReference type="Pfam" id="PF01565">
    <property type="entry name" value="FAD_binding_4"/>
    <property type="match status" value="1"/>
</dbReference>
<dbReference type="PANTHER" id="PTHR43716">
    <property type="entry name" value="D-2-HYDROXYGLUTARATE DEHYDROGENASE, MITOCHONDRIAL"/>
    <property type="match status" value="1"/>
</dbReference>
<dbReference type="InterPro" id="IPR016167">
    <property type="entry name" value="FAD-bd_PCMH_sub1"/>
</dbReference>
<dbReference type="OrthoDB" id="5332616at2759"/>
<reference evidence="4 5" key="1">
    <citation type="journal article" date="2012" name="Eukaryot. Cell">
        <title>Draft genome sequence of CBS 2479, the standard type strain of Trichosporon asahii.</title>
        <authorList>
            <person name="Yang R.Y."/>
            <person name="Li H.T."/>
            <person name="Zhu H."/>
            <person name="Zhou G.P."/>
            <person name="Wang M."/>
            <person name="Wang L."/>
        </authorList>
    </citation>
    <scope>NUCLEOTIDE SEQUENCE [LARGE SCALE GENOMIC DNA]</scope>
    <source>
        <strain evidence="5">ATCC 90039 / CBS 2479 / JCM 2466 / KCTC 7840 / NCYC 2677 / UAMH 7654</strain>
    </source>
</reference>
<dbReference type="SUPFAM" id="SSF56176">
    <property type="entry name" value="FAD-binding/transporter-associated domain-like"/>
    <property type="match status" value="1"/>
</dbReference>
<dbReference type="InterPro" id="IPR016166">
    <property type="entry name" value="FAD-bd_PCMH"/>
</dbReference>
<dbReference type="EMBL" id="ALBS01000096">
    <property type="protein sequence ID" value="EJT50675.1"/>
    <property type="molecule type" value="Genomic_DNA"/>
</dbReference>
<dbReference type="RefSeq" id="XP_014181849.1">
    <property type="nucleotide sequence ID" value="XM_014326374.1"/>
</dbReference>
<protein>
    <submittedName>
        <fullName evidence="4">D-lactate dehydrogenase</fullName>
    </submittedName>
</protein>
<dbReference type="InterPro" id="IPR051264">
    <property type="entry name" value="FAD-oxidored/transferase_4"/>
</dbReference>
<name>J4UGR1_TRIAS</name>
<dbReference type="HOGENOM" id="CLU_1636612_0_0_1"/>
<dbReference type="PANTHER" id="PTHR43716:SF1">
    <property type="entry name" value="D-2-HYDROXYGLUTARATE DEHYDROGENASE, MITOCHONDRIAL"/>
    <property type="match status" value="1"/>
</dbReference>
<dbReference type="InterPro" id="IPR006094">
    <property type="entry name" value="Oxid_FAD_bind_N"/>
</dbReference>
<dbReference type="GO" id="GO:0016491">
    <property type="term" value="F:oxidoreductase activity"/>
    <property type="evidence" value="ECO:0007669"/>
    <property type="project" value="UniProtKB-KW"/>
</dbReference>
<dbReference type="GeneID" id="25991739"/>
<organism evidence="4 5">
    <name type="scientific">Trichosporon asahii var. asahii (strain ATCC 90039 / CBS 2479 / JCM 2466 / KCTC 7840 / NBRC 103889/ NCYC 2677 / UAMH 7654)</name>
    <name type="common">Yeast</name>
    <dbReference type="NCBI Taxonomy" id="1186058"/>
    <lineage>
        <taxon>Eukaryota</taxon>
        <taxon>Fungi</taxon>
        <taxon>Dikarya</taxon>
        <taxon>Basidiomycota</taxon>
        <taxon>Agaricomycotina</taxon>
        <taxon>Tremellomycetes</taxon>
        <taxon>Trichosporonales</taxon>
        <taxon>Trichosporonaceae</taxon>
        <taxon>Trichosporon</taxon>
    </lineage>
</organism>
<dbReference type="KEGG" id="tasa:A1Q1_08227"/>
<dbReference type="GO" id="GO:0005739">
    <property type="term" value="C:mitochondrion"/>
    <property type="evidence" value="ECO:0007669"/>
    <property type="project" value="TreeGrafter"/>
</dbReference>
<evidence type="ECO:0000259" key="3">
    <source>
        <dbReference type="PROSITE" id="PS51387"/>
    </source>
</evidence>
<dbReference type="PROSITE" id="PS51387">
    <property type="entry name" value="FAD_PCMH"/>
    <property type="match status" value="1"/>
</dbReference>
<gene>
    <name evidence="4" type="ORF">A1Q1_08227</name>
</gene>
<evidence type="ECO:0000256" key="2">
    <source>
        <dbReference type="ARBA" id="ARBA00023002"/>
    </source>
</evidence>
<accession>J4UGR1</accession>
<evidence type="ECO:0000256" key="1">
    <source>
        <dbReference type="ARBA" id="ARBA00001974"/>
    </source>
</evidence>
<dbReference type="Proteomes" id="UP000002748">
    <property type="component" value="Unassembled WGS sequence"/>
</dbReference>
<evidence type="ECO:0000313" key="4">
    <source>
        <dbReference type="EMBL" id="EJT50675.1"/>
    </source>
</evidence>
<dbReference type="GO" id="GO:0071949">
    <property type="term" value="F:FAD binding"/>
    <property type="evidence" value="ECO:0007669"/>
    <property type="project" value="InterPro"/>
</dbReference>
<dbReference type="InterPro" id="IPR036318">
    <property type="entry name" value="FAD-bd_PCMH-like_sf"/>
</dbReference>
<comment type="cofactor">
    <cofactor evidence="1">
        <name>FAD</name>
        <dbReference type="ChEBI" id="CHEBI:57692"/>
    </cofactor>
</comment>
<dbReference type="AlphaFoldDB" id="J4UGR1"/>
<dbReference type="VEuPathDB" id="FungiDB:A1Q1_08227"/>
<keyword evidence="2" id="KW-0560">Oxidoreductase</keyword>
<feature type="domain" description="FAD-binding PCMH-type" evidence="3">
    <location>
        <begin position="120"/>
        <end position="162"/>
    </location>
</feature>
<proteinExistence type="predicted"/>
<dbReference type="FunFam" id="3.30.43.10:FF:000011">
    <property type="entry name" value="D-lactate dehydrogenase (Cytochrome)"/>
    <property type="match status" value="1"/>
</dbReference>
<comment type="caution">
    <text evidence="4">The sequence shown here is derived from an EMBL/GenBank/DDBJ whole genome shotgun (WGS) entry which is preliminary data.</text>
</comment>
<dbReference type="Gene3D" id="3.30.43.10">
    <property type="entry name" value="Uridine Diphospho-n-acetylenolpyruvylglucosamine Reductase, domain 2"/>
    <property type="match status" value="1"/>
</dbReference>
<sequence length="162" mass="17552">MACPNAELSRHHTGDVRTLVDNSLTPQMSTVRSFARALGATRRVALSAPARPVFRAPLARSVRYGSHLPDRNSSFTKVTEDHVKQMRSMLGSPSSLLTTLDGSSTADDLANFNNDWMNKYHGHSQVVVKPKTTEEVSSIMKFCNENNIAVVPQGGNTGLVGG</sequence>
<evidence type="ECO:0000313" key="5">
    <source>
        <dbReference type="Proteomes" id="UP000002748"/>
    </source>
</evidence>